<accession>A0A5D5AH23</accession>
<evidence type="ECO:0000313" key="4">
    <source>
        <dbReference type="Proteomes" id="UP000324104"/>
    </source>
</evidence>
<keyword evidence="1" id="KW-0456">Lyase</keyword>
<proteinExistence type="predicted"/>
<keyword evidence="4" id="KW-1185">Reference proteome</keyword>
<dbReference type="PANTHER" id="PTHR21240:SF19">
    <property type="entry name" value="CATALYTIC_ HYDROLASE"/>
    <property type="match status" value="1"/>
</dbReference>
<dbReference type="InterPro" id="IPR032466">
    <property type="entry name" value="Metal_Hydrolase"/>
</dbReference>
<dbReference type="Proteomes" id="UP000324104">
    <property type="component" value="Unassembled WGS sequence"/>
</dbReference>
<dbReference type="SUPFAM" id="SSF51556">
    <property type="entry name" value="Metallo-dependent hydrolases"/>
    <property type="match status" value="1"/>
</dbReference>
<dbReference type="Gene3D" id="3.20.20.140">
    <property type="entry name" value="Metal-dependent hydrolases"/>
    <property type="match status" value="1"/>
</dbReference>
<evidence type="ECO:0000313" key="3">
    <source>
        <dbReference type="EMBL" id="TYT60424.1"/>
    </source>
</evidence>
<dbReference type="PANTHER" id="PTHR21240">
    <property type="entry name" value="2-AMINO-3-CARBOXYLMUCONATE-6-SEMIALDEHYDE DECARBOXYLASE"/>
    <property type="match status" value="1"/>
</dbReference>
<sequence length="312" mass="35430">MWKGSRRLRHRCSYGCVPRGRNVFADIDDTDGVPKVIDTHVHPANELLIEHGGESLQYGFDYFGKDFSPEPIEETVEKYREWGIDRAVLFALDSETNTGNPAIPNDWVAEMREKYELFLGFASVDPHKGQTAREEAVRAIEDLGLDGFKFQQAVQGFTPSNRRFDDLWALLEDLGKPVLFHGGHTAIGAGSPGGSGLMLKHTRPVHIDEVAARYPNLQIIIAHPAWPYHQEQLSTVIHKSNVYMDLSGWQPEYIPDEVIQYAKSRISHKVLFGSDYPVVTPEDWLDGFEELDFDEEAREMILHENAEQLLDL</sequence>
<name>A0A5D5AH23_9EURY</name>
<comment type="caution">
    <text evidence="3">The sequence shown here is derived from an EMBL/GenBank/DDBJ whole genome shotgun (WGS) entry which is preliminary data.</text>
</comment>
<keyword evidence="3" id="KW-0378">Hydrolase</keyword>
<dbReference type="AlphaFoldDB" id="A0A5D5AH23"/>
<dbReference type="GO" id="GO:0016831">
    <property type="term" value="F:carboxy-lyase activity"/>
    <property type="evidence" value="ECO:0007669"/>
    <property type="project" value="InterPro"/>
</dbReference>
<dbReference type="Pfam" id="PF04909">
    <property type="entry name" value="Amidohydro_2"/>
    <property type="match status" value="1"/>
</dbReference>
<feature type="domain" description="Amidohydrolase-related" evidence="2">
    <location>
        <begin position="37"/>
        <end position="312"/>
    </location>
</feature>
<evidence type="ECO:0000259" key="2">
    <source>
        <dbReference type="Pfam" id="PF04909"/>
    </source>
</evidence>
<dbReference type="InterPro" id="IPR032465">
    <property type="entry name" value="ACMSD"/>
</dbReference>
<organism evidence="3 4">
    <name type="scientific">Natrialba swarupiae</name>
    <dbReference type="NCBI Taxonomy" id="2448032"/>
    <lineage>
        <taxon>Archaea</taxon>
        <taxon>Methanobacteriati</taxon>
        <taxon>Methanobacteriota</taxon>
        <taxon>Stenosarchaea group</taxon>
        <taxon>Halobacteria</taxon>
        <taxon>Halobacteriales</taxon>
        <taxon>Natrialbaceae</taxon>
        <taxon>Natrialba</taxon>
    </lineage>
</organism>
<dbReference type="InterPro" id="IPR006680">
    <property type="entry name" value="Amidohydro-rel"/>
</dbReference>
<reference evidence="3 4" key="1">
    <citation type="submission" date="2019-08" db="EMBL/GenBank/DDBJ databases">
        <title>Archaea genome.</title>
        <authorList>
            <person name="Kajale S."/>
            <person name="Shouche Y."/>
            <person name="Deshpande N."/>
            <person name="Sharma A."/>
        </authorList>
    </citation>
    <scope>NUCLEOTIDE SEQUENCE [LARGE SCALE GENOMIC DNA]</scope>
    <source>
        <strain evidence="3 4">ESP3B_9</strain>
    </source>
</reference>
<dbReference type="CDD" id="cd01292">
    <property type="entry name" value="metallo-dependent_hydrolases"/>
    <property type="match status" value="1"/>
</dbReference>
<evidence type="ECO:0000256" key="1">
    <source>
        <dbReference type="ARBA" id="ARBA00023239"/>
    </source>
</evidence>
<gene>
    <name evidence="3" type="ORF">FYC77_18965</name>
</gene>
<dbReference type="EMBL" id="VTAW01000044">
    <property type="protein sequence ID" value="TYT60424.1"/>
    <property type="molecule type" value="Genomic_DNA"/>
</dbReference>
<protein>
    <submittedName>
        <fullName evidence="3">Amidohydrolase</fullName>
    </submittedName>
</protein>
<dbReference type="GO" id="GO:0016787">
    <property type="term" value="F:hydrolase activity"/>
    <property type="evidence" value="ECO:0007669"/>
    <property type="project" value="UniProtKB-KW"/>
</dbReference>